<dbReference type="GO" id="GO:0004672">
    <property type="term" value="F:protein kinase activity"/>
    <property type="evidence" value="ECO:0007669"/>
    <property type="project" value="InterPro"/>
</dbReference>
<dbReference type="PROSITE" id="PS50011">
    <property type="entry name" value="PROTEIN_KINASE_DOM"/>
    <property type="match status" value="1"/>
</dbReference>
<dbReference type="PANTHER" id="PTHR43173:SF34">
    <property type="entry name" value="ABC1 ATYPICAL KINASE-LIKE DOMAIN-CONTAINING PROTEIN"/>
    <property type="match status" value="1"/>
</dbReference>
<dbReference type="InterPro" id="IPR051130">
    <property type="entry name" value="Mito_struct-func_regulator"/>
</dbReference>
<gene>
    <name evidence="2" type="ORF">LGLO00237_LOCUS27401</name>
</gene>
<evidence type="ECO:0000259" key="1">
    <source>
        <dbReference type="PROSITE" id="PS50011"/>
    </source>
</evidence>
<dbReference type="CDD" id="cd05121">
    <property type="entry name" value="ABC1_ADCK3-like"/>
    <property type="match status" value="1"/>
</dbReference>
<dbReference type="PANTHER" id="PTHR43173">
    <property type="entry name" value="ABC1 FAMILY PROTEIN"/>
    <property type="match status" value="1"/>
</dbReference>
<organism evidence="2">
    <name type="scientific">Lotharella globosa</name>
    <dbReference type="NCBI Taxonomy" id="91324"/>
    <lineage>
        <taxon>Eukaryota</taxon>
        <taxon>Sar</taxon>
        <taxon>Rhizaria</taxon>
        <taxon>Cercozoa</taxon>
        <taxon>Chlorarachniophyceae</taxon>
        <taxon>Lotharella</taxon>
    </lineage>
</organism>
<sequence length="537" mass="61310">MLRFARRALKGAGVGLGVVGTAVGVGSYFDEGLRRSVIFWGQAFPIYLHYEFVHQFTKGEADHIIEREFDKLHDKYALVAKDLTLQLRGFYLKTAQLCSTIDGTGTVPPQYMAWCTQMQDEVPTPFAPGEARKLVEESLGKPIEEVFEWWDDDPCGSASIGQVHRARLRDGTEVAIKIQYPGIERKFRSDLSNIIRFCQLAMPQHVKPLREIEKAFMTEFDYQGEAKNLLDVSENLMKDWGDRVCVPKPVLSLCTKTVLTMEYLPGEPLLKALRRRLRSLAEAQGTTPEKLEQDFRDRLAGGEHDLVKLEDEASRMRWLIGLSKARELAVNTLKIAYNFTLGLFTRPFHVAWIEHPLNIAEIITLLLEVHGHEIFVDGVFNGDPHPGNVLLMPDGRLGLIDYGQVKRLPIEVRQTYAKLIIALSEDDKDEIVRLWLHEMDQRSKTDNKTIAYKLACFWHDRNTPDIVGDYNLHTFLESLEKEDPVVRVNEDYVMAARVSVLMRGFGNMMGLQLRVAPYWRPIAEQFLQTHPISTNNS</sequence>
<proteinExistence type="predicted"/>
<evidence type="ECO:0000313" key="2">
    <source>
        <dbReference type="EMBL" id="CAE0675624.1"/>
    </source>
</evidence>
<dbReference type="InterPro" id="IPR004147">
    <property type="entry name" value="ABC1_dom"/>
</dbReference>
<dbReference type="Pfam" id="PF03109">
    <property type="entry name" value="ABC1"/>
    <property type="match status" value="2"/>
</dbReference>
<dbReference type="InterPro" id="IPR011009">
    <property type="entry name" value="Kinase-like_dom_sf"/>
</dbReference>
<reference evidence="2" key="1">
    <citation type="submission" date="2021-01" db="EMBL/GenBank/DDBJ databases">
        <authorList>
            <person name="Corre E."/>
            <person name="Pelletier E."/>
            <person name="Niang G."/>
            <person name="Scheremetjew M."/>
            <person name="Finn R."/>
            <person name="Kale V."/>
            <person name="Holt S."/>
            <person name="Cochrane G."/>
            <person name="Meng A."/>
            <person name="Brown T."/>
            <person name="Cohen L."/>
        </authorList>
    </citation>
    <scope>NUCLEOTIDE SEQUENCE</scope>
    <source>
        <strain evidence="2">CCCM811</strain>
    </source>
</reference>
<dbReference type="AlphaFoldDB" id="A0A7S3Z8R9"/>
<dbReference type="InterPro" id="IPR000719">
    <property type="entry name" value="Prot_kinase_dom"/>
</dbReference>
<name>A0A7S3Z8R9_9EUKA</name>
<accession>A0A7S3Z8R9</accession>
<feature type="domain" description="Protein kinase" evidence="1">
    <location>
        <begin position="149"/>
        <end position="533"/>
    </location>
</feature>
<dbReference type="EMBL" id="HBIV01038553">
    <property type="protein sequence ID" value="CAE0675624.1"/>
    <property type="molecule type" value="Transcribed_RNA"/>
</dbReference>
<protein>
    <recommendedName>
        <fullName evidence="1">Protein kinase domain-containing protein</fullName>
    </recommendedName>
</protein>
<dbReference type="SUPFAM" id="SSF56112">
    <property type="entry name" value="Protein kinase-like (PK-like)"/>
    <property type="match status" value="1"/>
</dbReference>
<dbReference type="GO" id="GO:0005524">
    <property type="term" value="F:ATP binding"/>
    <property type="evidence" value="ECO:0007669"/>
    <property type="project" value="InterPro"/>
</dbReference>